<name>A0ABY3NP70_9GAMM</name>
<protein>
    <submittedName>
        <fullName evidence="1">Uncharacterized protein</fullName>
    </submittedName>
</protein>
<dbReference type="EMBL" id="VNHN01000056">
    <property type="protein sequence ID" value="TYP00952.1"/>
    <property type="molecule type" value="Genomic_DNA"/>
</dbReference>
<gene>
    <name evidence="1" type="ORF">LY16_02859</name>
</gene>
<keyword evidence="2" id="KW-1185">Reference proteome</keyword>
<dbReference type="Proteomes" id="UP000324170">
    <property type="component" value="Unassembled WGS sequence"/>
</dbReference>
<reference evidence="1 2" key="1">
    <citation type="submission" date="2019-07" db="EMBL/GenBank/DDBJ databases">
        <title>Genomic Encyclopedia of Type Strains, Phase I: the one thousand microbial genomes (KMG-I) project.</title>
        <authorList>
            <person name="Kyrpides N."/>
        </authorList>
    </citation>
    <scope>NUCLEOTIDE SEQUENCE [LARGE SCALE GENOMIC DNA]</scope>
    <source>
        <strain evidence="1 2">DSM 17909</strain>
    </source>
</reference>
<comment type="caution">
    <text evidence="1">The sequence shown here is derived from an EMBL/GenBank/DDBJ whole genome shotgun (WGS) entry which is preliminary data.</text>
</comment>
<accession>A0ABY3NP70</accession>
<proteinExistence type="predicted"/>
<evidence type="ECO:0000313" key="2">
    <source>
        <dbReference type="Proteomes" id="UP000324170"/>
    </source>
</evidence>
<evidence type="ECO:0000313" key="1">
    <source>
        <dbReference type="EMBL" id="TYP00952.1"/>
    </source>
</evidence>
<organism evidence="1 2">
    <name type="scientific">Xenorhabdus doucetiae</name>
    <dbReference type="NCBI Taxonomy" id="351671"/>
    <lineage>
        <taxon>Bacteria</taxon>
        <taxon>Pseudomonadati</taxon>
        <taxon>Pseudomonadota</taxon>
        <taxon>Gammaproteobacteria</taxon>
        <taxon>Enterobacterales</taxon>
        <taxon>Morganellaceae</taxon>
        <taxon>Xenorhabdus</taxon>
    </lineage>
</organism>
<sequence>MFDAQRISLLVHNELTA</sequence>